<dbReference type="Pfam" id="PF00112">
    <property type="entry name" value="Peptidase_C1"/>
    <property type="match status" value="1"/>
</dbReference>
<dbReference type="OrthoDB" id="3789175at2759"/>
<reference evidence="5" key="1">
    <citation type="submission" date="2020-08" db="EMBL/GenBank/DDBJ databases">
        <title>Genome sequencing and assembly of the red palm weevil Rhynchophorus ferrugineus.</title>
        <authorList>
            <person name="Dias G.B."/>
            <person name="Bergman C.M."/>
            <person name="Manee M."/>
        </authorList>
    </citation>
    <scope>NUCLEOTIDE SEQUENCE</scope>
    <source>
        <strain evidence="5">AA-2017</strain>
        <tissue evidence="5">Whole larva</tissue>
    </source>
</reference>
<dbReference type="Proteomes" id="UP000625711">
    <property type="component" value="Unassembled WGS sequence"/>
</dbReference>
<dbReference type="InterPro" id="IPR013128">
    <property type="entry name" value="Peptidase_C1A"/>
</dbReference>
<dbReference type="InterPro" id="IPR038765">
    <property type="entry name" value="Papain-like_cys_pep_sf"/>
</dbReference>
<dbReference type="InterPro" id="IPR000668">
    <property type="entry name" value="Peptidase_C1A_C"/>
</dbReference>
<dbReference type="EMBL" id="JAACXV010000410">
    <property type="protein sequence ID" value="KAF7277988.1"/>
    <property type="molecule type" value="Genomic_DNA"/>
</dbReference>
<evidence type="ECO:0000259" key="4">
    <source>
        <dbReference type="PROSITE" id="PS50958"/>
    </source>
</evidence>
<protein>
    <recommendedName>
        <fullName evidence="4">SMB domain-containing protein</fullName>
    </recommendedName>
</protein>
<dbReference type="SUPFAM" id="SSF54001">
    <property type="entry name" value="Cysteine proteinases"/>
    <property type="match status" value="1"/>
</dbReference>
<name>A0A834IHI6_RHYFE</name>
<evidence type="ECO:0000256" key="3">
    <source>
        <dbReference type="SAM" id="SignalP"/>
    </source>
</evidence>
<evidence type="ECO:0000256" key="1">
    <source>
        <dbReference type="ARBA" id="ARBA00008455"/>
    </source>
</evidence>
<dbReference type="PRINTS" id="PR00705">
    <property type="entry name" value="PAPAIN"/>
</dbReference>
<feature type="signal peptide" evidence="3">
    <location>
        <begin position="1"/>
        <end position="22"/>
    </location>
</feature>
<sequence>MIARWIIASCSILLGLLTFGSSQIIDNFEDIQGPYCSDIGCCLNRTDSCSKPIIGTLCYCDEFCDRHFNQDCCPDFWAVCKGITTTTKKPFTTTRPPLPPEPETLYSCDHNGVRYPIDTEIVDNCNTCKCELSGNDAIFRCEQNICLISPEIISDVNLNNRQTWTASNYSEFWGRTLADGVRYRLGTTKPHKQVMLMNSVKRYYDPHLLPIQFDSATNWPRFIFGIRDQGWCGSSWAISTAAVASDRFGIMSEGFESVNLSPQNIISCARGSIPCEAGPLDRAWNYVRKYGVVDEDCFSYTGSSESKCPIKRTTTLSSANCIPPKYSNRTELYKVGPAYRLGNETDIMYDIIRSGPVQATMLVYHDFFSYSRGIYRHTDLSLSHLKGYHSVRIVGWGEEKTRFGLQKYWKVANSWGTKWGEDGYFRIARGTNECEIESFVLGIWAKDLIS</sequence>
<feature type="domain" description="SMB" evidence="4">
    <location>
        <begin position="38"/>
        <end position="84"/>
    </location>
</feature>
<evidence type="ECO:0000256" key="2">
    <source>
        <dbReference type="ARBA" id="ARBA00023157"/>
    </source>
</evidence>
<keyword evidence="3" id="KW-0732">Signal</keyword>
<feature type="chain" id="PRO_5032610010" description="SMB domain-containing protein" evidence="3">
    <location>
        <begin position="23"/>
        <end position="450"/>
    </location>
</feature>
<dbReference type="GO" id="GO:0006508">
    <property type="term" value="P:proteolysis"/>
    <property type="evidence" value="ECO:0007669"/>
    <property type="project" value="InterPro"/>
</dbReference>
<organism evidence="5 6">
    <name type="scientific">Rhynchophorus ferrugineus</name>
    <name type="common">Red palm weevil</name>
    <name type="synonym">Curculio ferrugineus</name>
    <dbReference type="NCBI Taxonomy" id="354439"/>
    <lineage>
        <taxon>Eukaryota</taxon>
        <taxon>Metazoa</taxon>
        <taxon>Ecdysozoa</taxon>
        <taxon>Arthropoda</taxon>
        <taxon>Hexapoda</taxon>
        <taxon>Insecta</taxon>
        <taxon>Pterygota</taxon>
        <taxon>Neoptera</taxon>
        <taxon>Endopterygota</taxon>
        <taxon>Coleoptera</taxon>
        <taxon>Polyphaga</taxon>
        <taxon>Cucujiformia</taxon>
        <taxon>Curculionidae</taxon>
        <taxon>Dryophthorinae</taxon>
        <taxon>Rhynchophorus</taxon>
    </lineage>
</organism>
<dbReference type="PROSITE" id="PS00639">
    <property type="entry name" value="THIOL_PROTEASE_HIS"/>
    <property type="match status" value="1"/>
</dbReference>
<evidence type="ECO:0000313" key="6">
    <source>
        <dbReference type="Proteomes" id="UP000625711"/>
    </source>
</evidence>
<accession>A0A834IHI6</accession>
<gene>
    <name evidence="5" type="ORF">GWI33_008984</name>
</gene>
<dbReference type="InterPro" id="IPR025660">
    <property type="entry name" value="Pept_his_AS"/>
</dbReference>
<dbReference type="AlphaFoldDB" id="A0A834IHI6"/>
<evidence type="ECO:0000313" key="5">
    <source>
        <dbReference type="EMBL" id="KAF7277988.1"/>
    </source>
</evidence>
<dbReference type="PROSITE" id="PS50958">
    <property type="entry name" value="SMB_2"/>
    <property type="match status" value="1"/>
</dbReference>
<comment type="similarity">
    <text evidence="1">Belongs to the peptidase C1 family.</text>
</comment>
<dbReference type="SMART" id="SM00645">
    <property type="entry name" value="Pept_C1"/>
    <property type="match status" value="1"/>
</dbReference>
<dbReference type="InterPro" id="IPR001212">
    <property type="entry name" value="Somatomedin_B_dom"/>
</dbReference>
<dbReference type="CDD" id="cd02620">
    <property type="entry name" value="Peptidase_C1A_CathepsinB"/>
    <property type="match status" value="1"/>
</dbReference>
<keyword evidence="2" id="KW-1015">Disulfide bond</keyword>
<keyword evidence="6" id="KW-1185">Reference proteome</keyword>
<dbReference type="PANTHER" id="PTHR12411">
    <property type="entry name" value="CYSTEINE PROTEASE FAMILY C1-RELATED"/>
    <property type="match status" value="1"/>
</dbReference>
<proteinExistence type="inferred from homology"/>
<dbReference type="Gene3D" id="3.90.70.10">
    <property type="entry name" value="Cysteine proteinases"/>
    <property type="match status" value="1"/>
</dbReference>
<dbReference type="GO" id="GO:0008234">
    <property type="term" value="F:cysteine-type peptidase activity"/>
    <property type="evidence" value="ECO:0007669"/>
    <property type="project" value="InterPro"/>
</dbReference>
<comment type="caution">
    <text evidence="5">The sequence shown here is derived from an EMBL/GenBank/DDBJ whole genome shotgun (WGS) entry which is preliminary data.</text>
</comment>